<feature type="non-terminal residue" evidence="7">
    <location>
        <position position="1"/>
    </location>
</feature>
<feature type="non-terminal residue" evidence="7">
    <location>
        <position position="313"/>
    </location>
</feature>
<dbReference type="GO" id="GO:0005634">
    <property type="term" value="C:nucleus"/>
    <property type="evidence" value="ECO:0007669"/>
    <property type="project" value="UniProtKB-SubCell"/>
</dbReference>
<dbReference type="PANTHER" id="PTHR46910:SF37">
    <property type="entry name" value="ZN(II)2CYS6 TRANSCRIPTION FACTOR (EUROFUNG)"/>
    <property type="match status" value="1"/>
</dbReference>
<name>A0A9P9D4V8_9HYPO</name>
<keyword evidence="4" id="KW-0804">Transcription</keyword>
<dbReference type="Proteomes" id="UP000717696">
    <property type="component" value="Unassembled WGS sequence"/>
</dbReference>
<evidence type="ECO:0000256" key="4">
    <source>
        <dbReference type="ARBA" id="ARBA00023163"/>
    </source>
</evidence>
<dbReference type="GO" id="GO:0003677">
    <property type="term" value="F:DNA binding"/>
    <property type="evidence" value="ECO:0007669"/>
    <property type="project" value="UniProtKB-KW"/>
</dbReference>
<dbReference type="OrthoDB" id="4116913at2759"/>
<dbReference type="AlphaFoldDB" id="A0A9P9D4V8"/>
<keyword evidence="3" id="KW-0238">DNA-binding</keyword>
<sequence length="313" mass="34455">RLRPRPSLGSEKKLVERLERIENALARTIALSNSIDPSSLSASGSTMTSPSMTAQAPDECSASLGEQFAAYESNHILYIASPSAPSPSNISKEQIHLAGCPLGHITCHDGIPLFSEEGQAWIFCRTGEATAFQKLKALNKRQQVQPPTLSLSHLHGSLEQLYELPDRSIVEQGIYWFQNSAFRLVFPAIDTILFQDSVRMAYEPWEGPLSLERITAKGCVLAFLSIMCVFNGDSTWRPIVDSDVCAIKAHYLLSDMVEDASIVTLQTVFMLHMHQIFSGRLHSAALLHAVACRIIFMLGGHTQTNIKPYGAEA</sequence>
<evidence type="ECO:0000256" key="5">
    <source>
        <dbReference type="ARBA" id="ARBA00023242"/>
    </source>
</evidence>
<evidence type="ECO:0008006" key="9">
    <source>
        <dbReference type="Google" id="ProtNLM"/>
    </source>
</evidence>
<keyword evidence="8" id="KW-1185">Reference proteome</keyword>
<evidence type="ECO:0000256" key="1">
    <source>
        <dbReference type="ARBA" id="ARBA00004123"/>
    </source>
</evidence>
<evidence type="ECO:0000313" key="7">
    <source>
        <dbReference type="EMBL" id="KAH7113640.1"/>
    </source>
</evidence>
<dbReference type="InterPro" id="IPR050987">
    <property type="entry name" value="AtrR-like"/>
</dbReference>
<reference evidence="7" key="1">
    <citation type="journal article" date="2021" name="Nat. Commun.">
        <title>Genetic determinants of endophytism in the Arabidopsis root mycobiome.</title>
        <authorList>
            <person name="Mesny F."/>
            <person name="Miyauchi S."/>
            <person name="Thiergart T."/>
            <person name="Pickel B."/>
            <person name="Atanasova L."/>
            <person name="Karlsson M."/>
            <person name="Huettel B."/>
            <person name="Barry K.W."/>
            <person name="Haridas S."/>
            <person name="Chen C."/>
            <person name="Bauer D."/>
            <person name="Andreopoulos W."/>
            <person name="Pangilinan J."/>
            <person name="LaButti K."/>
            <person name="Riley R."/>
            <person name="Lipzen A."/>
            <person name="Clum A."/>
            <person name="Drula E."/>
            <person name="Henrissat B."/>
            <person name="Kohler A."/>
            <person name="Grigoriev I.V."/>
            <person name="Martin F.M."/>
            <person name="Hacquard S."/>
        </authorList>
    </citation>
    <scope>NUCLEOTIDE SEQUENCE</scope>
    <source>
        <strain evidence="7">MPI-CAGE-AT-0021</strain>
    </source>
</reference>
<keyword evidence="2" id="KW-0805">Transcription regulation</keyword>
<accession>A0A9P9D4V8</accession>
<evidence type="ECO:0000256" key="6">
    <source>
        <dbReference type="SAM" id="MobiDB-lite"/>
    </source>
</evidence>
<proteinExistence type="predicted"/>
<protein>
    <recommendedName>
        <fullName evidence="9">Transcription factor domain-containing protein</fullName>
    </recommendedName>
</protein>
<organism evidence="7 8">
    <name type="scientific">Dactylonectria estremocensis</name>
    <dbReference type="NCBI Taxonomy" id="1079267"/>
    <lineage>
        <taxon>Eukaryota</taxon>
        <taxon>Fungi</taxon>
        <taxon>Dikarya</taxon>
        <taxon>Ascomycota</taxon>
        <taxon>Pezizomycotina</taxon>
        <taxon>Sordariomycetes</taxon>
        <taxon>Hypocreomycetidae</taxon>
        <taxon>Hypocreales</taxon>
        <taxon>Nectriaceae</taxon>
        <taxon>Dactylonectria</taxon>
    </lineage>
</organism>
<dbReference type="EMBL" id="JAGMUU010000045">
    <property type="protein sequence ID" value="KAH7113640.1"/>
    <property type="molecule type" value="Genomic_DNA"/>
</dbReference>
<keyword evidence="5" id="KW-0539">Nucleus</keyword>
<comment type="caution">
    <text evidence="7">The sequence shown here is derived from an EMBL/GenBank/DDBJ whole genome shotgun (WGS) entry which is preliminary data.</text>
</comment>
<evidence type="ECO:0000256" key="3">
    <source>
        <dbReference type="ARBA" id="ARBA00023125"/>
    </source>
</evidence>
<dbReference type="GO" id="GO:0003700">
    <property type="term" value="F:DNA-binding transcription factor activity"/>
    <property type="evidence" value="ECO:0007669"/>
    <property type="project" value="InterPro"/>
</dbReference>
<comment type="subcellular location">
    <subcellularLocation>
        <location evidence="1">Nucleus</location>
    </subcellularLocation>
</comment>
<feature type="compositionally biased region" description="Low complexity" evidence="6">
    <location>
        <begin position="38"/>
        <end position="54"/>
    </location>
</feature>
<dbReference type="PANTHER" id="PTHR46910">
    <property type="entry name" value="TRANSCRIPTION FACTOR PDR1"/>
    <property type="match status" value="1"/>
</dbReference>
<feature type="region of interest" description="Disordered" evidence="6">
    <location>
        <begin position="38"/>
        <end position="57"/>
    </location>
</feature>
<evidence type="ECO:0000256" key="2">
    <source>
        <dbReference type="ARBA" id="ARBA00023015"/>
    </source>
</evidence>
<dbReference type="CDD" id="cd12148">
    <property type="entry name" value="fungal_TF_MHR"/>
    <property type="match status" value="1"/>
</dbReference>
<gene>
    <name evidence="7" type="ORF">B0J13DRAFT_411282</name>
</gene>
<evidence type="ECO:0000313" key="8">
    <source>
        <dbReference type="Proteomes" id="UP000717696"/>
    </source>
</evidence>